<dbReference type="OrthoDB" id="5500at2759"/>
<evidence type="ECO:0000256" key="2">
    <source>
        <dbReference type="ARBA" id="ARBA00022664"/>
    </source>
</evidence>
<feature type="compositionally biased region" description="Basic and acidic residues" evidence="4">
    <location>
        <begin position="104"/>
        <end position="115"/>
    </location>
</feature>
<protein>
    <recommendedName>
        <fullName evidence="7">Cwf15/Cwc15 cell cycle control protein</fullName>
    </recommendedName>
</protein>
<comment type="similarity">
    <text evidence="1">Belongs to the CWC15 family.</text>
</comment>
<evidence type="ECO:0008006" key="7">
    <source>
        <dbReference type="Google" id="ProtNLM"/>
    </source>
</evidence>
<keyword evidence="2" id="KW-0507">mRNA processing</keyword>
<dbReference type="KEGG" id="ccp:CHC_T00003809001"/>
<keyword evidence="3" id="KW-0508">mRNA splicing</keyword>
<dbReference type="Gramene" id="CDF35220">
    <property type="protein sequence ID" value="CDF35220"/>
    <property type="gene ID" value="CHC_T00003809001"/>
</dbReference>
<reference evidence="6" key="1">
    <citation type="journal article" date="2013" name="Proc. Natl. Acad. Sci. U.S.A.">
        <title>Genome structure and metabolic features in the red seaweed Chondrus crispus shed light on evolution of the Archaeplastida.</title>
        <authorList>
            <person name="Collen J."/>
            <person name="Porcel B."/>
            <person name="Carre W."/>
            <person name="Ball S.G."/>
            <person name="Chaparro C."/>
            <person name="Tonon T."/>
            <person name="Barbeyron T."/>
            <person name="Michel G."/>
            <person name="Noel B."/>
            <person name="Valentin K."/>
            <person name="Elias M."/>
            <person name="Artiguenave F."/>
            <person name="Arun A."/>
            <person name="Aury J.M."/>
            <person name="Barbosa-Neto J.F."/>
            <person name="Bothwell J.H."/>
            <person name="Bouget F.Y."/>
            <person name="Brillet L."/>
            <person name="Cabello-Hurtado F."/>
            <person name="Capella-Gutierrez S."/>
            <person name="Charrier B."/>
            <person name="Cladiere L."/>
            <person name="Cock J.M."/>
            <person name="Coelho S.M."/>
            <person name="Colleoni C."/>
            <person name="Czjzek M."/>
            <person name="Da Silva C."/>
            <person name="Delage L."/>
            <person name="Denoeud F."/>
            <person name="Deschamps P."/>
            <person name="Dittami S.M."/>
            <person name="Gabaldon T."/>
            <person name="Gachon C.M."/>
            <person name="Groisillier A."/>
            <person name="Herve C."/>
            <person name="Jabbari K."/>
            <person name="Katinka M."/>
            <person name="Kloareg B."/>
            <person name="Kowalczyk N."/>
            <person name="Labadie K."/>
            <person name="Leblanc C."/>
            <person name="Lopez P.J."/>
            <person name="McLachlan D.H."/>
            <person name="Meslet-Cladiere L."/>
            <person name="Moustafa A."/>
            <person name="Nehr Z."/>
            <person name="Nyvall Collen P."/>
            <person name="Panaud O."/>
            <person name="Partensky F."/>
            <person name="Poulain J."/>
            <person name="Rensing S.A."/>
            <person name="Rousvoal S."/>
            <person name="Samson G."/>
            <person name="Symeonidi A."/>
            <person name="Weissenbach J."/>
            <person name="Zambounis A."/>
            <person name="Wincker P."/>
            <person name="Boyen C."/>
        </authorList>
    </citation>
    <scope>NUCLEOTIDE SEQUENCE [LARGE SCALE GENOMIC DNA]</scope>
    <source>
        <strain evidence="6">cv. Stackhouse</strain>
    </source>
</reference>
<name>R7QCN3_CHOCR</name>
<evidence type="ECO:0000256" key="3">
    <source>
        <dbReference type="ARBA" id="ARBA00023187"/>
    </source>
</evidence>
<evidence type="ECO:0000313" key="6">
    <source>
        <dbReference type="Proteomes" id="UP000012073"/>
    </source>
</evidence>
<feature type="compositionally biased region" description="Basic and acidic residues" evidence="4">
    <location>
        <begin position="36"/>
        <end position="54"/>
    </location>
</feature>
<feature type="compositionally biased region" description="Gly residues" evidence="4">
    <location>
        <begin position="132"/>
        <end position="146"/>
    </location>
</feature>
<feature type="compositionally biased region" description="Basic and acidic residues" evidence="4">
    <location>
        <begin position="172"/>
        <end position="200"/>
    </location>
</feature>
<dbReference type="GO" id="GO:0071013">
    <property type="term" value="C:catalytic step 2 spliceosome"/>
    <property type="evidence" value="ECO:0007669"/>
    <property type="project" value="TreeGrafter"/>
</dbReference>
<dbReference type="GeneID" id="17322770"/>
<evidence type="ECO:0000256" key="1">
    <source>
        <dbReference type="ARBA" id="ARBA00006644"/>
    </source>
</evidence>
<dbReference type="AlphaFoldDB" id="R7QCN3"/>
<dbReference type="OMA" id="ERIWMEN"/>
<dbReference type="GO" id="GO:0003723">
    <property type="term" value="F:RNA binding"/>
    <property type="evidence" value="ECO:0007669"/>
    <property type="project" value="TreeGrafter"/>
</dbReference>
<dbReference type="PANTHER" id="PTHR12718">
    <property type="entry name" value="CELL CYCLE CONTROL PROTEIN CWF15"/>
    <property type="match status" value="1"/>
</dbReference>
<dbReference type="PhylomeDB" id="R7QCN3"/>
<organism evidence="5 6">
    <name type="scientific">Chondrus crispus</name>
    <name type="common">Carrageen Irish moss</name>
    <name type="synonym">Polymorpha crispa</name>
    <dbReference type="NCBI Taxonomy" id="2769"/>
    <lineage>
        <taxon>Eukaryota</taxon>
        <taxon>Rhodophyta</taxon>
        <taxon>Florideophyceae</taxon>
        <taxon>Rhodymeniophycidae</taxon>
        <taxon>Gigartinales</taxon>
        <taxon>Gigartinaceae</taxon>
        <taxon>Chondrus</taxon>
    </lineage>
</organism>
<accession>R7QCN3</accession>
<dbReference type="STRING" id="2769.R7QCN3"/>
<evidence type="ECO:0000256" key="4">
    <source>
        <dbReference type="SAM" id="MobiDB-lite"/>
    </source>
</evidence>
<dbReference type="EMBL" id="HG001723">
    <property type="protein sequence ID" value="CDF35220.1"/>
    <property type="molecule type" value="Genomic_DNA"/>
</dbReference>
<dbReference type="Proteomes" id="UP000012073">
    <property type="component" value="Unassembled WGS sequence"/>
</dbReference>
<keyword evidence="6" id="KW-1185">Reference proteome</keyword>
<dbReference type="Pfam" id="PF04889">
    <property type="entry name" value="Cwf_Cwc_15"/>
    <property type="match status" value="1"/>
</dbReference>
<evidence type="ECO:0000313" key="5">
    <source>
        <dbReference type="EMBL" id="CDF35220.1"/>
    </source>
</evidence>
<feature type="region of interest" description="Disordered" evidence="4">
    <location>
        <begin position="95"/>
        <end position="212"/>
    </location>
</feature>
<feature type="region of interest" description="Disordered" evidence="4">
    <location>
        <begin position="1"/>
        <end position="76"/>
    </location>
</feature>
<dbReference type="PANTHER" id="PTHR12718:SF2">
    <property type="entry name" value="SPLICEOSOME-ASSOCIATED PROTEIN CWC15 HOMOLOG"/>
    <property type="match status" value="1"/>
</dbReference>
<dbReference type="GO" id="GO:0045292">
    <property type="term" value="P:mRNA cis splicing, via spliceosome"/>
    <property type="evidence" value="ECO:0007669"/>
    <property type="project" value="TreeGrafter"/>
</dbReference>
<gene>
    <name evidence="5" type="ORF">CHC_T00003809001</name>
</gene>
<dbReference type="InterPro" id="IPR006973">
    <property type="entry name" value="Cwf_Cwc_15"/>
</dbReference>
<sequence length="279" mass="31380">MTTAHRATWKAARGGLQEEGSFRLHVPSAAVSSKDAPTEPDLKRRAPSQKKEASRQALRASLESGELAASGPHRKKARFELESIPELELLDELPAEFQTPAIENTKDLDRDAKLDGDEESESEKRRDVSVGPGAGGGEHVGSGGGARNVEEDDDSEDENEDSDDDEAELLAELERIRKEREFERARKQSEEQERHEREQTAKAASGNPLMSNLNMFNDEVSDTASMGTGSVPAFAVKRRWDDDVIFRNQAKGERKETPRFINDTIRNDFHRRFMKRYMR</sequence>
<feature type="compositionally biased region" description="Acidic residues" evidence="4">
    <location>
        <begin position="150"/>
        <end position="171"/>
    </location>
</feature>
<dbReference type="RefSeq" id="XP_005715039.1">
    <property type="nucleotide sequence ID" value="XM_005714982.1"/>
</dbReference>
<proteinExistence type="inferred from homology"/>